<evidence type="ECO:0000256" key="2">
    <source>
        <dbReference type="SAM" id="SignalP"/>
    </source>
</evidence>
<organism evidence="4 5">
    <name type="scientific">Pieris brassicae</name>
    <name type="common">White butterfly</name>
    <name type="synonym">Large white butterfly</name>
    <dbReference type="NCBI Taxonomy" id="7116"/>
    <lineage>
        <taxon>Eukaryota</taxon>
        <taxon>Metazoa</taxon>
        <taxon>Ecdysozoa</taxon>
        <taxon>Arthropoda</taxon>
        <taxon>Hexapoda</taxon>
        <taxon>Insecta</taxon>
        <taxon>Pterygota</taxon>
        <taxon>Neoptera</taxon>
        <taxon>Endopterygota</taxon>
        <taxon>Lepidoptera</taxon>
        <taxon>Glossata</taxon>
        <taxon>Ditrysia</taxon>
        <taxon>Papilionoidea</taxon>
        <taxon>Pieridae</taxon>
        <taxon>Pierinae</taxon>
        <taxon>Pieris</taxon>
    </lineage>
</organism>
<comment type="caution">
    <text evidence="4">The sequence shown here is derived from an EMBL/GenBank/DDBJ whole genome shotgun (WGS) entry which is preliminary data.</text>
</comment>
<proteinExistence type="predicted"/>
<dbReference type="PANTHER" id="PTHR11977">
    <property type="entry name" value="VILLIN"/>
    <property type="match status" value="1"/>
</dbReference>
<dbReference type="FunFam" id="3.40.20.10:FF:000002">
    <property type="entry name" value="Gelsolin"/>
    <property type="match status" value="1"/>
</dbReference>
<keyword evidence="2" id="KW-0732">Signal</keyword>
<dbReference type="PANTHER" id="PTHR11977:SF123">
    <property type="entry name" value="GELSOLIN"/>
    <property type="match status" value="1"/>
</dbReference>
<feature type="domain" description="Gelsolin-like" evidence="3">
    <location>
        <begin position="194"/>
        <end position="258"/>
    </location>
</feature>
<dbReference type="GO" id="GO:0005737">
    <property type="term" value="C:cytoplasm"/>
    <property type="evidence" value="ECO:0007669"/>
    <property type="project" value="TreeGrafter"/>
</dbReference>
<dbReference type="Pfam" id="PF00626">
    <property type="entry name" value="Gelsolin"/>
    <property type="match status" value="3"/>
</dbReference>
<dbReference type="Proteomes" id="UP001152562">
    <property type="component" value="Unassembled WGS sequence"/>
</dbReference>
<dbReference type="AlphaFoldDB" id="A0A9P0XFS7"/>
<dbReference type="SUPFAM" id="SSF55753">
    <property type="entry name" value="Actin depolymerizing proteins"/>
    <property type="match status" value="4"/>
</dbReference>
<evidence type="ECO:0000313" key="5">
    <source>
        <dbReference type="Proteomes" id="UP001152562"/>
    </source>
</evidence>
<evidence type="ECO:0000256" key="1">
    <source>
        <dbReference type="ARBA" id="ARBA00022737"/>
    </source>
</evidence>
<dbReference type="InterPro" id="IPR029006">
    <property type="entry name" value="ADF-H/Gelsolin-like_dom_sf"/>
</dbReference>
<evidence type="ECO:0000259" key="3">
    <source>
        <dbReference type="Pfam" id="PF00626"/>
    </source>
</evidence>
<protein>
    <recommendedName>
        <fullName evidence="3">Gelsolin-like domain-containing protein</fullName>
    </recommendedName>
</protein>
<keyword evidence="1" id="KW-0677">Repeat</keyword>
<dbReference type="GO" id="GO:0015629">
    <property type="term" value="C:actin cytoskeleton"/>
    <property type="evidence" value="ECO:0007669"/>
    <property type="project" value="TreeGrafter"/>
</dbReference>
<dbReference type="Gene3D" id="3.40.20.10">
    <property type="entry name" value="Severin"/>
    <property type="match status" value="4"/>
</dbReference>
<reference evidence="4" key="1">
    <citation type="submission" date="2022-05" db="EMBL/GenBank/DDBJ databases">
        <authorList>
            <person name="Okamura Y."/>
        </authorList>
    </citation>
    <scope>NUCLEOTIDE SEQUENCE</scope>
</reference>
<dbReference type="PRINTS" id="PR00597">
    <property type="entry name" value="GELSOLIN"/>
</dbReference>
<feature type="domain" description="Gelsolin-like" evidence="3">
    <location>
        <begin position="74"/>
        <end position="154"/>
    </location>
</feature>
<dbReference type="GO" id="GO:0051015">
    <property type="term" value="F:actin filament binding"/>
    <property type="evidence" value="ECO:0007669"/>
    <property type="project" value="InterPro"/>
</dbReference>
<dbReference type="SMART" id="SM00262">
    <property type="entry name" value="GEL"/>
    <property type="match status" value="4"/>
</dbReference>
<feature type="chain" id="PRO_5040180831" description="Gelsolin-like domain-containing protein" evidence="2">
    <location>
        <begin position="24"/>
        <end position="546"/>
    </location>
</feature>
<dbReference type="GO" id="GO:0008154">
    <property type="term" value="P:actin polymerization or depolymerization"/>
    <property type="evidence" value="ECO:0007669"/>
    <property type="project" value="TreeGrafter"/>
</dbReference>
<dbReference type="GO" id="GO:0051016">
    <property type="term" value="P:barbed-end actin filament capping"/>
    <property type="evidence" value="ECO:0007669"/>
    <property type="project" value="TreeGrafter"/>
</dbReference>
<dbReference type="CDD" id="cd11290">
    <property type="entry name" value="gelsolin_S1_like"/>
    <property type="match status" value="1"/>
</dbReference>
<accession>A0A9P0XFS7</accession>
<sequence>MGRLPNMKLIYVAALALCVCASARVTNRQQSVPISPQITSLNDKDARQKARVHPAFANAGQRAGVEVWRINNFEPTVVSQNDFGKFFKGDSYIILKTTADNKNKLSWDIHYWIGSQATQDESGAAAILTVGLDDKFDGKAVQHREPMGQESQQFKGYFPTGIRYLDGGNPSGFNHVVTNPGSEKKMYQVKGKRNVRVRQVDPLFSSMNKGDCFILEKDNDILVFVGDKAKNVEKLKANSMATQIRDEDHHGRGKVETIDKYSSEVDVQKFFTILGSGSKDLVPEESAGGDDQAFEKSEENVATLSEVSDSTGSVKVKALQKPYTQAQLKPQETYILDTVSGSVYVWLGKQASPQEKTEVMTKAQQLLASKNYPSWVQVVKIPQGTEPAIFKQYFSTWRDAGMSHSRIVRSVGNENAKNNLYEVNIVNHNSISFEKIPEYNQGALLDTEVFVLQMANDVYIWIGKEADLYKRKLITNIAKAFIGEIGNSIQDVVPVKQGMEPPQFINAFRNWDSDMWLKIRSYQEEREMVLRNNEIANFQFYEFINN</sequence>
<gene>
    <name evidence="4" type="ORF">PIBRA_LOCUS9518</name>
</gene>
<feature type="signal peptide" evidence="2">
    <location>
        <begin position="1"/>
        <end position="23"/>
    </location>
</feature>
<dbReference type="InterPro" id="IPR007123">
    <property type="entry name" value="Gelsolin-like_dom"/>
</dbReference>
<dbReference type="InterPro" id="IPR007122">
    <property type="entry name" value="Villin/Gelsolin"/>
</dbReference>
<evidence type="ECO:0000313" key="4">
    <source>
        <dbReference type="EMBL" id="CAH4033203.1"/>
    </source>
</evidence>
<dbReference type="GO" id="GO:0005546">
    <property type="term" value="F:phosphatidylinositol-4,5-bisphosphate binding"/>
    <property type="evidence" value="ECO:0007669"/>
    <property type="project" value="TreeGrafter"/>
</dbReference>
<dbReference type="EMBL" id="CALOZG010000029">
    <property type="protein sequence ID" value="CAH4033203.1"/>
    <property type="molecule type" value="Genomic_DNA"/>
</dbReference>
<dbReference type="GO" id="GO:0051014">
    <property type="term" value="P:actin filament severing"/>
    <property type="evidence" value="ECO:0007669"/>
    <property type="project" value="TreeGrafter"/>
</dbReference>
<feature type="domain" description="Gelsolin-like" evidence="3">
    <location>
        <begin position="319"/>
        <end position="390"/>
    </location>
</feature>
<name>A0A9P0XFS7_PIEBR</name>
<keyword evidence="5" id="KW-1185">Reference proteome</keyword>